<dbReference type="Gene3D" id="1.10.10.10">
    <property type="entry name" value="Winged helix-like DNA-binding domain superfamily/Winged helix DNA-binding domain"/>
    <property type="match status" value="1"/>
</dbReference>
<sequence length="499" mass="59049">MRYESLMFTKTQLEYYRLYDKLCKLPRKNYPIRDLATLMDSSYSKIKYTLERISEIMEDIDKTQAAHFRQSKNLPLDQVTVSLTEFRFIMLRKQSIAFQFLLWLLTTPDPQLKDFLTKHYVSQSTLTRNLRGLQKYLKTYGVHLSVTNASLETKDELMLRQCLFYLFWMGTKGDTTIFEPYEIDDALLPKLVAQIPEEHHYISYKIYKLKLIIQYFRLQQGHRNQENLRARSIFLENPLFDLTLCQDNPLISEDILWQESGSILINTVTSPNFVNPKSPLIPARKVMLQEKVPLLVSLADDFLHYFEEYYFSGDIPSEKRQVLHLNMTQAAAGIWVYGGTFPNLHYFLVQEEEVSSSNRIFDEQVRTFFASEKVTPYLHYRSLFPVIEKSFGHILRPYYMEHMTWTKLKVGVVVEPNSILHDRILLLLRAIYFVDAEAFSPADADKYDLVIASTAVFKQDYPEIPFYLWNITTKDEEASYLYTWLQEAYFRHNDQMRFI</sequence>
<dbReference type="RefSeq" id="WP_161870672.1">
    <property type="nucleotide sequence ID" value="NZ_MAEI02000001.1"/>
</dbReference>
<accession>A0ABV0EZ20</accession>
<proteinExistence type="predicted"/>
<comment type="caution">
    <text evidence="2">The sequence shown here is derived from an EMBL/GenBank/DDBJ whole genome shotgun (WGS) entry which is preliminary data.</text>
</comment>
<dbReference type="EMBL" id="MAEI02000001">
    <property type="protein sequence ID" value="MEO1781055.1"/>
    <property type="molecule type" value="Genomic_DNA"/>
</dbReference>
<evidence type="ECO:0000259" key="1">
    <source>
        <dbReference type="Pfam" id="PF05043"/>
    </source>
</evidence>
<evidence type="ECO:0000313" key="2">
    <source>
        <dbReference type="EMBL" id="MEO1781055.1"/>
    </source>
</evidence>
<dbReference type="InterPro" id="IPR007737">
    <property type="entry name" value="Mga_HTH"/>
</dbReference>
<dbReference type="Proteomes" id="UP001429357">
    <property type="component" value="Unassembled WGS sequence"/>
</dbReference>
<gene>
    <name evidence="2" type="ORF">BAU18_000634</name>
</gene>
<name>A0ABV0EZ20_9ENTE</name>
<protein>
    <recommendedName>
        <fullName evidence="1">Mga helix-turn-helix domain-containing protein</fullName>
    </recommendedName>
</protein>
<dbReference type="Pfam" id="PF05043">
    <property type="entry name" value="Mga"/>
    <property type="match status" value="1"/>
</dbReference>
<reference evidence="2 3" key="2">
    <citation type="submission" date="2024-02" db="EMBL/GenBank/DDBJ databases">
        <title>The Genome Sequence of Enterococcus diestrammenae JM9A.</title>
        <authorList>
            <person name="Earl A."/>
            <person name="Manson A."/>
            <person name="Gilmore M."/>
            <person name="Sanders J."/>
            <person name="Shea T."/>
            <person name="Howe W."/>
            <person name="Livny J."/>
            <person name="Cuomo C."/>
            <person name="Neafsey D."/>
            <person name="Birren B."/>
        </authorList>
    </citation>
    <scope>NUCLEOTIDE SEQUENCE [LARGE SCALE GENOMIC DNA]</scope>
    <source>
        <strain evidence="2 3">JM9A</strain>
    </source>
</reference>
<reference evidence="3" key="1">
    <citation type="submission" date="2016-06" db="EMBL/GenBank/DDBJ databases">
        <title>Four novel species of enterococci isolated from chicken manure.</title>
        <authorList>
            <person name="Van Tyne D."/>
        </authorList>
    </citation>
    <scope>NUCLEOTIDE SEQUENCE [LARGE SCALE GENOMIC DNA]</scope>
    <source>
        <strain evidence="3">JM9A</strain>
    </source>
</reference>
<evidence type="ECO:0000313" key="3">
    <source>
        <dbReference type="Proteomes" id="UP001429357"/>
    </source>
</evidence>
<keyword evidence="3" id="KW-1185">Reference proteome</keyword>
<feature type="domain" description="Mga helix-turn-helix" evidence="1">
    <location>
        <begin position="91"/>
        <end position="167"/>
    </location>
</feature>
<dbReference type="InterPro" id="IPR036388">
    <property type="entry name" value="WH-like_DNA-bd_sf"/>
</dbReference>
<organism evidence="2 3">
    <name type="scientific">Enterococcus diestrammenae</name>
    <dbReference type="NCBI Taxonomy" id="1155073"/>
    <lineage>
        <taxon>Bacteria</taxon>
        <taxon>Bacillati</taxon>
        <taxon>Bacillota</taxon>
        <taxon>Bacilli</taxon>
        <taxon>Lactobacillales</taxon>
        <taxon>Enterococcaceae</taxon>
        <taxon>Enterococcus</taxon>
    </lineage>
</organism>